<dbReference type="STRING" id="4955.A0A1G4M862"/>
<protein>
    <submittedName>
        <fullName evidence="3">LAFE_0B07976g1_1</fullName>
    </submittedName>
</protein>
<keyword evidence="4" id="KW-1185">Reference proteome</keyword>
<dbReference type="Proteomes" id="UP000190831">
    <property type="component" value="Chromosome B"/>
</dbReference>
<feature type="domain" description="5'-3' DNA helicase ZGRF1-like N-terminal" evidence="2">
    <location>
        <begin position="11"/>
        <end position="100"/>
    </location>
</feature>
<evidence type="ECO:0000313" key="3">
    <source>
        <dbReference type="EMBL" id="SCW00033.1"/>
    </source>
</evidence>
<dbReference type="AlphaFoldDB" id="A0A1G4M862"/>
<gene>
    <name evidence="3" type="ORF">LAFE_0B07976G</name>
</gene>
<organism evidence="3 4">
    <name type="scientific">Lachancea fermentati</name>
    <name type="common">Zygosaccharomyces fermentati</name>
    <dbReference type="NCBI Taxonomy" id="4955"/>
    <lineage>
        <taxon>Eukaryota</taxon>
        <taxon>Fungi</taxon>
        <taxon>Dikarya</taxon>
        <taxon>Ascomycota</taxon>
        <taxon>Saccharomycotina</taxon>
        <taxon>Saccharomycetes</taxon>
        <taxon>Saccharomycetales</taxon>
        <taxon>Saccharomycetaceae</taxon>
        <taxon>Lachancea</taxon>
    </lineage>
</organism>
<dbReference type="InterPro" id="IPR018838">
    <property type="entry name" value="ZGRF1-like_N"/>
</dbReference>
<dbReference type="EMBL" id="LT598489">
    <property type="protein sequence ID" value="SCW00033.1"/>
    <property type="molecule type" value="Genomic_DNA"/>
</dbReference>
<sequence>MAAPNGVVSKVKEYYCQYTNQLWKKHKTWHDGKLKYFLLNNKFQLYTVEDNVLLSSEFVTNMHQLQHILDSTGFGAEEHKIFSQYIVVIESLHCQYERDINGFIKDNKRYFISKADERSHPSTTMVPNRTITAVPPEHSLSRTRFSNSLALQFNKPFQPPRRISKSRTNSRAQQPDKLQRIPLQPEDHSVECRKMNHSRSGSKSGTIKEVLINNSDNQAKEISRGPQSLALDMRDIKTSKAREEAQRKTIAKAQSVPAVSLSSNNLYSTEFPNSLPDKVYRPHNLQCNNMNSSSETPLFDLKDHLGSGQSSQPGTEIRISRRRVTINHEPISLSRTSSNA</sequence>
<feature type="region of interest" description="Disordered" evidence="1">
    <location>
        <begin position="156"/>
        <end position="177"/>
    </location>
</feature>
<accession>A0A1G4M862</accession>
<reference evidence="4" key="1">
    <citation type="submission" date="2016-03" db="EMBL/GenBank/DDBJ databases">
        <authorList>
            <person name="Devillers H."/>
        </authorList>
    </citation>
    <scope>NUCLEOTIDE SEQUENCE [LARGE SCALE GENOMIC DNA]</scope>
</reference>
<evidence type="ECO:0000256" key="1">
    <source>
        <dbReference type="SAM" id="MobiDB-lite"/>
    </source>
</evidence>
<dbReference type="OrthoDB" id="6513042at2759"/>
<evidence type="ECO:0000313" key="4">
    <source>
        <dbReference type="Proteomes" id="UP000190831"/>
    </source>
</evidence>
<evidence type="ECO:0000259" key="2">
    <source>
        <dbReference type="Pfam" id="PF10382"/>
    </source>
</evidence>
<feature type="region of interest" description="Disordered" evidence="1">
    <location>
        <begin position="289"/>
        <end position="318"/>
    </location>
</feature>
<name>A0A1G4M862_LACFM</name>
<proteinExistence type="predicted"/>
<dbReference type="Pfam" id="PF10382">
    <property type="entry name" value="ZGRF1-like_N"/>
    <property type="match status" value="1"/>
</dbReference>